<keyword evidence="3" id="KW-1185">Reference proteome</keyword>
<evidence type="ECO:0000256" key="1">
    <source>
        <dbReference type="SAM" id="Phobius"/>
    </source>
</evidence>
<comment type="caution">
    <text evidence="2">The sequence shown here is derived from an EMBL/GenBank/DDBJ whole genome shotgun (WGS) entry which is preliminary data.</text>
</comment>
<feature type="transmembrane region" description="Helical" evidence="1">
    <location>
        <begin position="41"/>
        <end position="62"/>
    </location>
</feature>
<reference evidence="2 3" key="1">
    <citation type="submission" date="2019-04" db="EMBL/GenBank/DDBJ databases">
        <title>Bacillus caeni sp. nov., a bacterium isolated from mangrove sediment.</title>
        <authorList>
            <person name="Huang H."/>
            <person name="Mo K."/>
            <person name="Hu Y."/>
        </authorList>
    </citation>
    <scope>NUCLEOTIDE SEQUENCE [LARGE SCALE GENOMIC DNA]</scope>
    <source>
        <strain evidence="2 3">HB172195</strain>
    </source>
</reference>
<keyword evidence="1" id="KW-0812">Transmembrane</keyword>
<name>A0A5R9F5C3_9BACL</name>
<feature type="transmembrane region" description="Helical" evidence="1">
    <location>
        <begin position="12"/>
        <end position="29"/>
    </location>
</feature>
<dbReference type="AlphaFoldDB" id="A0A5R9F5C3"/>
<feature type="transmembrane region" description="Helical" evidence="1">
    <location>
        <begin position="94"/>
        <end position="110"/>
    </location>
</feature>
<dbReference type="Proteomes" id="UP000308230">
    <property type="component" value="Unassembled WGS sequence"/>
</dbReference>
<gene>
    <name evidence="2" type="ORF">FCL54_06765</name>
</gene>
<protein>
    <submittedName>
        <fullName evidence="2">Uncharacterized protein</fullName>
    </submittedName>
</protein>
<feature type="transmembrane region" description="Helical" evidence="1">
    <location>
        <begin position="68"/>
        <end position="87"/>
    </location>
</feature>
<evidence type="ECO:0000313" key="3">
    <source>
        <dbReference type="Proteomes" id="UP000308230"/>
    </source>
</evidence>
<sequence length="111" mass="11364">MEALIAGGGLKVLYLSMGALLAVIGFFGWRGVLGCLARPAAIIVGLLGLLLLGLGLFAGGLLASLSSLLAVIALFLLVLSIFLLSGVELSCSRLLGLLFLLIALFLALLLL</sequence>
<dbReference type="EMBL" id="SWLG01000004">
    <property type="protein sequence ID" value="TLS38231.1"/>
    <property type="molecule type" value="Genomic_DNA"/>
</dbReference>
<keyword evidence="1" id="KW-1133">Transmembrane helix</keyword>
<organism evidence="2 3">
    <name type="scientific">Exobacillus caeni</name>
    <dbReference type="NCBI Taxonomy" id="2574798"/>
    <lineage>
        <taxon>Bacteria</taxon>
        <taxon>Bacillati</taxon>
        <taxon>Bacillota</taxon>
        <taxon>Bacilli</taxon>
        <taxon>Bacillales</taxon>
        <taxon>Guptibacillaceae</taxon>
        <taxon>Exobacillus</taxon>
    </lineage>
</organism>
<accession>A0A5R9F5C3</accession>
<keyword evidence="1" id="KW-0472">Membrane</keyword>
<evidence type="ECO:0000313" key="2">
    <source>
        <dbReference type="EMBL" id="TLS38231.1"/>
    </source>
</evidence>
<dbReference type="RefSeq" id="WP_138124596.1">
    <property type="nucleotide sequence ID" value="NZ_SWLG01000004.1"/>
</dbReference>
<proteinExistence type="predicted"/>